<dbReference type="Proteomes" id="UP001054837">
    <property type="component" value="Unassembled WGS sequence"/>
</dbReference>
<dbReference type="Pfam" id="PF02937">
    <property type="entry name" value="COX6C"/>
    <property type="match status" value="1"/>
</dbReference>
<comment type="similarity">
    <text evidence="3">Belongs to the cytochrome c oxidase subunit 6c family.</text>
</comment>
<dbReference type="AlphaFoldDB" id="A0AAV4PC83"/>
<evidence type="ECO:0000256" key="6">
    <source>
        <dbReference type="ARBA" id="ARBA00022989"/>
    </source>
</evidence>
<feature type="transmembrane region" description="Helical" evidence="9">
    <location>
        <begin position="26"/>
        <end position="44"/>
    </location>
</feature>
<evidence type="ECO:0000256" key="9">
    <source>
        <dbReference type="SAM" id="Phobius"/>
    </source>
</evidence>
<proteinExistence type="inferred from homology"/>
<keyword evidence="4 9" id="KW-0812">Transmembrane</keyword>
<keyword evidence="7" id="KW-0496">Mitochondrion</keyword>
<evidence type="ECO:0000256" key="2">
    <source>
        <dbReference type="ARBA" id="ARBA00004673"/>
    </source>
</evidence>
<comment type="pathway">
    <text evidence="2">Energy metabolism; oxidative phosphorylation.</text>
</comment>
<reference evidence="10 11" key="1">
    <citation type="submission" date="2021-06" db="EMBL/GenBank/DDBJ databases">
        <title>Caerostris darwini draft genome.</title>
        <authorList>
            <person name="Kono N."/>
            <person name="Arakawa K."/>
        </authorList>
    </citation>
    <scope>NUCLEOTIDE SEQUENCE [LARGE SCALE GENOMIC DNA]</scope>
</reference>
<dbReference type="InterPro" id="IPR051389">
    <property type="entry name" value="Cytochrome_c_oxidase_VIc"/>
</dbReference>
<dbReference type="InterPro" id="IPR037169">
    <property type="entry name" value="Cytochrome_c_oxidase_VIc_sf"/>
</dbReference>
<dbReference type="GO" id="GO:0005743">
    <property type="term" value="C:mitochondrial inner membrane"/>
    <property type="evidence" value="ECO:0007669"/>
    <property type="project" value="UniProtKB-SubCell"/>
</dbReference>
<dbReference type="InterPro" id="IPR034884">
    <property type="entry name" value="Cytochrome_c_oxidase_VIc/VIIs"/>
</dbReference>
<keyword evidence="6 9" id="KW-1133">Transmembrane helix</keyword>
<evidence type="ECO:0000313" key="11">
    <source>
        <dbReference type="Proteomes" id="UP001054837"/>
    </source>
</evidence>
<evidence type="ECO:0000256" key="4">
    <source>
        <dbReference type="ARBA" id="ARBA00022692"/>
    </source>
</evidence>
<keyword evidence="11" id="KW-1185">Reference proteome</keyword>
<evidence type="ECO:0000256" key="8">
    <source>
        <dbReference type="ARBA" id="ARBA00023136"/>
    </source>
</evidence>
<dbReference type="EMBL" id="BPLQ01002541">
    <property type="protein sequence ID" value="GIX93771.1"/>
    <property type="molecule type" value="Genomic_DNA"/>
</dbReference>
<protein>
    <submittedName>
        <fullName evidence="10">COX6C domain-containing protein</fullName>
    </submittedName>
</protein>
<dbReference type="SUPFAM" id="SSF81415">
    <property type="entry name" value="Mitochondrial cytochrome c oxidase subunit VIc"/>
    <property type="match status" value="1"/>
</dbReference>
<keyword evidence="8 9" id="KW-0472">Membrane</keyword>
<comment type="caution">
    <text evidence="10">The sequence shown here is derived from an EMBL/GenBank/DDBJ whole genome shotgun (WGS) entry which is preliminary data.</text>
</comment>
<evidence type="ECO:0000256" key="7">
    <source>
        <dbReference type="ARBA" id="ARBA00023128"/>
    </source>
</evidence>
<evidence type="ECO:0000313" key="10">
    <source>
        <dbReference type="EMBL" id="GIX93771.1"/>
    </source>
</evidence>
<comment type="subcellular location">
    <subcellularLocation>
        <location evidence="1">Mitochondrion inner membrane</location>
        <topology evidence="1">Single-pass membrane protein</topology>
    </subcellularLocation>
</comment>
<gene>
    <name evidence="10" type="primary">AVEN_57099_1</name>
    <name evidence="10" type="ORF">CDAR_606371</name>
</gene>
<evidence type="ECO:0000256" key="3">
    <source>
        <dbReference type="ARBA" id="ARBA00007204"/>
    </source>
</evidence>
<name>A0AAV4PC83_9ARAC</name>
<dbReference type="PANTHER" id="PTHR48416">
    <property type="entry name" value="CYTOCHROME C OXIDASE SUBUNIT 6C"/>
    <property type="match status" value="1"/>
</dbReference>
<keyword evidence="5" id="KW-0999">Mitochondrion inner membrane</keyword>
<sequence length="81" mass="9229">MASEAVARIAKPQLRGLFRSYLKKHISIAIVLGIVGSIAWKIGVMDPRKRAYADFYRTYDADKEYKRMKEAGVLPPFPEVE</sequence>
<organism evidence="10 11">
    <name type="scientific">Caerostris darwini</name>
    <dbReference type="NCBI Taxonomy" id="1538125"/>
    <lineage>
        <taxon>Eukaryota</taxon>
        <taxon>Metazoa</taxon>
        <taxon>Ecdysozoa</taxon>
        <taxon>Arthropoda</taxon>
        <taxon>Chelicerata</taxon>
        <taxon>Arachnida</taxon>
        <taxon>Araneae</taxon>
        <taxon>Araneomorphae</taxon>
        <taxon>Entelegynae</taxon>
        <taxon>Araneoidea</taxon>
        <taxon>Araneidae</taxon>
        <taxon>Caerostris</taxon>
    </lineage>
</organism>
<dbReference type="Gene3D" id="4.10.93.10">
    <property type="entry name" value="Mitochondrial cytochrome c oxidase subunit VIc/VIIs"/>
    <property type="match status" value="1"/>
</dbReference>
<accession>A0AAV4PC83</accession>
<dbReference type="PANTHER" id="PTHR48416:SF1">
    <property type="entry name" value="CYTOCHROME C OXIDASE SUBUNIT 6C"/>
    <property type="match status" value="1"/>
</dbReference>
<dbReference type="CDD" id="cd22901">
    <property type="entry name" value="CcO_VIc"/>
    <property type="match status" value="1"/>
</dbReference>
<evidence type="ECO:0000256" key="5">
    <source>
        <dbReference type="ARBA" id="ARBA00022792"/>
    </source>
</evidence>
<evidence type="ECO:0000256" key="1">
    <source>
        <dbReference type="ARBA" id="ARBA00004434"/>
    </source>
</evidence>